<dbReference type="eggNOG" id="COG1502">
    <property type="taxonomic scope" value="Bacteria"/>
</dbReference>
<feature type="active site" evidence="11">
    <location>
        <position position="390"/>
    </location>
</feature>
<dbReference type="GO" id="GO:0032049">
    <property type="term" value="P:cardiolipin biosynthetic process"/>
    <property type="evidence" value="ECO:0007669"/>
    <property type="project" value="UniProtKB-UniRule"/>
</dbReference>
<dbReference type="PANTHER" id="PTHR21248:SF22">
    <property type="entry name" value="PHOSPHOLIPASE D"/>
    <property type="match status" value="1"/>
</dbReference>
<evidence type="ECO:0000256" key="6">
    <source>
        <dbReference type="ARBA" id="ARBA00022989"/>
    </source>
</evidence>
<dbReference type="CDD" id="cd09112">
    <property type="entry name" value="PLDc_CLS_2"/>
    <property type="match status" value="1"/>
</dbReference>
<dbReference type="PANTHER" id="PTHR21248">
    <property type="entry name" value="CARDIOLIPIN SYNTHASE"/>
    <property type="match status" value="1"/>
</dbReference>
<keyword evidence="2 11" id="KW-0444">Lipid biosynthesis</keyword>
<dbReference type="PROSITE" id="PS50035">
    <property type="entry name" value="PLD"/>
    <property type="match status" value="2"/>
</dbReference>
<dbReference type="RefSeq" id="WP_042206839.1">
    <property type="nucleotide sequence ID" value="NZ_CP009288.1"/>
</dbReference>
<evidence type="ECO:0000259" key="13">
    <source>
        <dbReference type="PROSITE" id="PS50035"/>
    </source>
</evidence>
<feature type="domain" description="PLD phosphodiesterase" evidence="13">
    <location>
        <begin position="212"/>
        <end position="239"/>
    </location>
</feature>
<feature type="transmembrane region" description="Helical" evidence="11">
    <location>
        <begin position="30"/>
        <end position="50"/>
    </location>
</feature>
<feature type="transmembrane region" description="Helical" evidence="11">
    <location>
        <begin position="6"/>
        <end position="23"/>
    </location>
</feature>
<comment type="function">
    <text evidence="11">Catalyzes the reversible phosphatidyl group transfer from one phosphatidylglycerol molecule to another to form cardiolipin (CL) (diphosphatidylglycerol) and glycerol.</text>
</comment>
<comment type="similarity">
    <text evidence="11">Belongs to the phospholipase D family. Cardiolipin synthase subfamily.</text>
</comment>
<evidence type="ECO:0000313" key="14">
    <source>
        <dbReference type="EMBL" id="AIQ13029.1"/>
    </source>
</evidence>
<dbReference type="GO" id="GO:0005886">
    <property type="term" value="C:plasma membrane"/>
    <property type="evidence" value="ECO:0007669"/>
    <property type="project" value="UniProtKB-SubCell"/>
</dbReference>
<evidence type="ECO:0000313" key="15">
    <source>
        <dbReference type="Proteomes" id="UP000029409"/>
    </source>
</evidence>
<dbReference type="InterPro" id="IPR022924">
    <property type="entry name" value="Cardiolipin_synthase"/>
</dbReference>
<evidence type="ECO:0000256" key="3">
    <source>
        <dbReference type="ARBA" id="ARBA00022679"/>
    </source>
</evidence>
<gene>
    <name evidence="14" type="ORF">PDUR_14745</name>
</gene>
<organism evidence="14 15">
    <name type="scientific">Paenibacillus durus</name>
    <name type="common">Paenibacillus azotofixans</name>
    <dbReference type="NCBI Taxonomy" id="44251"/>
    <lineage>
        <taxon>Bacteria</taxon>
        <taxon>Bacillati</taxon>
        <taxon>Bacillota</taxon>
        <taxon>Bacilli</taxon>
        <taxon>Bacillales</taxon>
        <taxon>Paenibacillaceae</taxon>
        <taxon>Paenibacillus</taxon>
    </lineage>
</organism>
<evidence type="ECO:0000256" key="12">
    <source>
        <dbReference type="NCBIfam" id="TIGR04265"/>
    </source>
</evidence>
<evidence type="ECO:0000256" key="5">
    <source>
        <dbReference type="ARBA" id="ARBA00022737"/>
    </source>
</evidence>
<dbReference type="SMART" id="SM00155">
    <property type="entry name" value="PLDc"/>
    <property type="match status" value="2"/>
</dbReference>
<evidence type="ECO:0000256" key="10">
    <source>
        <dbReference type="ARBA" id="ARBA00023264"/>
    </source>
</evidence>
<dbReference type="InterPro" id="IPR030874">
    <property type="entry name" value="Cardiolipin_synth_Firmi"/>
</dbReference>
<dbReference type="EC" id="2.7.8.-" evidence="11 12"/>
<feature type="active site" evidence="11">
    <location>
        <position position="217"/>
    </location>
</feature>
<name>A0A089IVN0_PAEDU</name>
<feature type="active site" evidence="11">
    <location>
        <position position="219"/>
    </location>
</feature>
<feature type="domain" description="PLD phosphodiesterase" evidence="13">
    <location>
        <begin position="385"/>
        <end position="411"/>
    </location>
</feature>
<keyword evidence="5" id="KW-0677">Repeat</keyword>
<evidence type="ECO:0000256" key="4">
    <source>
        <dbReference type="ARBA" id="ARBA00022692"/>
    </source>
</evidence>
<keyword evidence="4 11" id="KW-0812">Transmembrane</keyword>
<dbReference type="CDD" id="cd09110">
    <property type="entry name" value="PLDc_CLS_1"/>
    <property type="match status" value="1"/>
</dbReference>
<evidence type="ECO:0000256" key="2">
    <source>
        <dbReference type="ARBA" id="ARBA00022516"/>
    </source>
</evidence>
<evidence type="ECO:0000256" key="7">
    <source>
        <dbReference type="ARBA" id="ARBA00023098"/>
    </source>
</evidence>
<dbReference type="Pfam" id="PF13091">
    <property type="entry name" value="PLDc_2"/>
    <property type="match status" value="2"/>
</dbReference>
<dbReference type="GO" id="GO:0008808">
    <property type="term" value="F:cardiolipin synthase activity"/>
    <property type="evidence" value="ECO:0007669"/>
    <property type="project" value="UniProtKB-UniRule"/>
</dbReference>
<reference evidence="14 15" key="1">
    <citation type="submission" date="2014-08" db="EMBL/GenBank/DDBJ databases">
        <title>Comparative genomics of the Paenibacillus odorifer group.</title>
        <authorList>
            <person name="den Bakker H.C."/>
            <person name="Tsai Y.-C."/>
            <person name="Martin N."/>
            <person name="Korlach J."/>
            <person name="Wiedmann M."/>
        </authorList>
    </citation>
    <scope>NUCLEOTIDE SEQUENCE [LARGE SCALE GENOMIC DNA]</scope>
    <source>
        <strain evidence="14 15">DSM 1735</strain>
    </source>
</reference>
<feature type="active site" evidence="11">
    <location>
        <position position="224"/>
    </location>
</feature>
<dbReference type="Gene3D" id="3.30.870.10">
    <property type="entry name" value="Endonuclease Chain A"/>
    <property type="match status" value="2"/>
</dbReference>
<dbReference type="Proteomes" id="UP000029409">
    <property type="component" value="Chromosome"/>
</dbReference>
<feature type="active site" evidence="11">
    <location>
        <position position="397"/>
    </location>
</feature>
<keyword evidence="9 11" id="KW-0594">Phospholipid biosynthesis</keyword>
<dbReference type="FunFam" id="3.30.870.10:FF:000014">
    <property type="entry name" value="Cardiolipin synthase"/>
    <property type="match status" value="1"/>
</dbReference>
<dbReference type="OrthoDB" id="9762009at2"/>
<dbReference type="STRING" id="44251.PDUR_14745"/>
<dbReference type="AlphaFoldDB" id="A0A089IVN0"/>
<sequence length="471" mass="54133">MLWIVLALLLFIIQIAFVIIFEYQRPNKAVVWLIVLFIFPVIGFVLYLFVAREYLCPPALSRTDKGHWDRLKDELIERCRQRVRKELHGKTLVQDDNLHALLKKIPVAPITACNETAVIVEGKKAFEAMMDAIAASEHHIHVEFYIIRDDRLGIRFEQLLTRKAQAGVKVRFIYDGIGSRRLGKAYLKRLRDAGVETGCFFPLLTSFFNKRLNYRNHRKIVVVDGKIGFFGGLNIGDEYLGEDPKFGYWRDTHFSIKGDAVLWVQYTFLTDWHLVTGQVITDPVYYPIQERHGNELVQIVKSGPDEMILELIFSLIVSAKRRIFIETPYFIPDPGILLALKTAISRGVDVRIIIPAVPDKNLVYCATLSYVQELLQAGGRFYGYQKGFIHAKLIISDDLALSGSANMDIRSFCNQFEINAVFFDGKVVNRLVQDFYRDLGVSEEILQSKFEQRSTLQKMQIIFARLLSPLF</sequence>
<dbReference type="InterPro" id="IPR025202">
    <property type="entry name" value="PLD-like_dom"/>
</dbReference>
<evidence type="ECO:0000256" key="11">
    <source>
        <dbReference type="HAMAP-Rule" id="MF_01916"/>
    </source>
</evidence>
<comment type="subcellular location">
    <subcellularLocation>
        <location evidence="11">Cell membrane</location>
        <topology evidence="11">Multi-pass membrane protein</topology>
    </subcellularLocation>
</comment>
<protein>
    <recommendedName>
        <fullName evidence="11 12">Cardiolipin synthase</fullName>
        <shortName evidence="11">CL synthase</shortName>
        <ecNumber evidence="11 12">2.7.8.-</ecNumber>
    </recommendedName>
</protein>
<keyword evidence="10 11" id="KW-1208">Phospholipid metabolism</keyword>
<dbReference type="NCBIfam" id="TIGR04265">
    <property type="entry name" value="bac_cardiolipin"/>
    <property type="match status" value="1"/>
</dbReference>
<dbReference type="SUPFAM" id="SSF56024">
    <property type="entry name" value="Phospholipase D/nuclease"/>
    <property type="match status" value="2"/>
</dbReference>
<evidence type="ECO:0000256" key="9">
    <source>
        <dbReference type="ARBA" id="ARBA00023209"/>
    </source>
</evidence>
<feature type="active site" evidence="11">
    <location>
        <position position="392"/>
    </location>
</feature>
<keyword evidence="7 11" id="KW-0443">Lipid metabolism</keyword>
<dbReference type="KEGG" id="pdu:PDUR_14745"/>
<keyword evidence="1 11" id="KW-1003">Cell membrane</keyword>
<comment type="catalytic activity">
    <reaction evidence="11">
        <text>2 a 1,2-diacyl-sn-glycero-3-phospho-(1'-sn-glycerol) = a cardiolipin + glycerol</text>
        <dbReference type="Rhea" id="RHEA:31451"/>
        <dbReference type="ChEBI" id="CHEBI:17754"/>
        <dbReference type="ChEBI" id="CHEBI:62237"/>
        <dbReference type="ChEBI" id="CHEBI:64716"/>
    </reaction>
</comment>
<keyword evidence="15" id="KW-1185">Reference proteome</keyword>
<keyword evidence="8 11" id="KW-0472">Membrane</keyword>
<evidence type="ECO:0000256" key="8">
    <source>
        <dbReference type="ARBA" id="ARBA00023136"/>
    </source>
</evidence>
<evidence type="ECO:0000256" key="1">
    <source>
        <dbReference type="ARBA" id="ARBA00022475"/>
    </source>
</evidence>
<dbReference type="EMBL" id="CP009288">
    <property type="protein sequence ID" value="AIQ13029.1"/>
    <property type="molecule type" value="Genomic_DNA"/>
</dbReference>
<keyword evidence="6 11" id="KW-1133">Transmembrane helix</keyword>
<keyword evidence="3 11" id="KW-0808">Transferase</keyword>
<dbReference type="InterPro" id="IPR001736">
    <property type="entry name" value="PLipase_D/transphosphatidylase"/>
</dbReference>
<dbReference type="HAMAP" id="MF_01916">
    <property type="entry name" value="Cardiolipin_synth_Cls"/>
    <property type="match status" value="1"/>
</dbReference>
<proteinExistence type="inferred from homology"/>
<accession>A0A089IVN0</accession>